<proteinExistence type="predicted"/>
<accession>A0ABT1EFX6</accession>
<dbReference type="Proteomes" id="UP001523565">
    <property type="component" value="Unassembled WGS sequence"/>
</dbReference>
<comment type="caution">
    <text evidence="1">The sequence shown here is derived from an EMBL/GenBank/DDBJ whole genome shotgun (WGS) entry which is preliminary data.</text>
</comment>
<reference evidence="1 2" key="1">
    <citation type="journal article" date="2022" name="Genome Biol. Evol.">
        <title>Host diet, physiology and behaviors set the stage for Lachnospiraceae cladogenesis.</title>
        <authorList>
            <person name="Vera-Ponce De Leon A."/>
            <person name="Schneider M."/>
            <person name="Jahnes B.C."/>
            <person name="Sadowski V."/>
            <person name="Camuy-Velez L.A."/>
            <person name="Duan J."/>
            <person name="Sabree Z.L."/>
        </authorList>
    </citation>
    <scope>NUCLEOTIDE SEQUENCE [LARGE SCALE GENOMIC DNA]</scope>
    <source>
        <strain evidence="1 2">PAL227</strain>
    </source>
</reference>
<dbReference type="EMBL" id="JAMZFV010000005">
    <property type="protein sequence ID" value="MCP1109610.1"/>
    <property type="molecule type" value="Genomic_DNA"/>
</dbReference>
<keyword evidence="2" id="KW-1185">Reference proteome</keyword>
<name>A0ABT1EFX6_9FIRM</name>
<sequence>MLKSEAMIARQYRLQEWAEQIKDCNNRPYKVTVEDWCDANGITKANYYYRLKKVRQAYLANGIDAEEQTSIVQVPIAKTAITHGELDDSLWRTLSSDHL</sequence>
<dbReference type="RefSeq" id="WP_262068491.1">
    <property type="nucleotide sequence ID" value="NZ_JAMXOC010000005.1"/>
</dbReference>
<evidence type="ECO:0000313" key="1">
    <source>
        <dbReference type="EMBL" id="MCP1109610.1"/>
    </source>
</evidence>
<organism evidence="1 2">
    <name type="scientific">Ohessyouella blattaphilus</name>
    <dbReference type="NCBI Taxonomy" id="2949333"/>
    <lineage>
        <taxon>Bacteria</taxon>
        <taxon>Bacillati</taxon>
        <taxon>Bacillota</taxon>
        <taxon>Clostridia</taxon>
        <taxon>Lachnospirales</taxon>
        <taxon>Lachnospiraceae</taxon>
        <taxon>Ohessyouella</taxon>
    </lineage>
</organism>
<evidence type="ECO:0000313" key="2">
    <source>
        <dbReference type="Proteomes" id="UP001523565"/>
    </source>
</evidence>
<protein>
    <submittedName>
        <fullName evidence="1">Uncharacterized protein</fullName>
    </submittedName>
</protein>
<gene>
    <name evidence="1" type="ORF">NK118_05005</name>
</gene>